<dbReference type="PRINTS" id="PR00866">
    <property type="entry name" value="RNADNAPOLMS"/>
</dbReference>
<gene>
    <name evidence="11" type="ORF">FFL01_26860</name>
</gene>
<evidence type="ECO:0000256" key="4">
    <source>
        <dbReference type="ARBA" id="ARBA00022723"/>
    </source>
</evidence>
<dbReference type="InterPro" id="IPR000123">
    <property type="entry name" value="Reverse_transcriptase_msDNA"/>
</dbReference>
<dbReference type="GO" id="GO:0003723">
    <property type="term" value="F:RNA binding"/>
    <property type="evidence" value="ECO:0007669"/>
    <property type="project" value="InterPro"/>
</dbReference>
<sequence>MRSRIKDLAYSLKVDKNDLIQLAAELDIEDSKFYRNWNEPKTDEKGLPRYENGIALTRPINAPIKKLKHIQSLLLHNVLYKLVLPKYFFGGLKNKDAVLNGRHHQGNKFFFLTDLKDFYPSVHFSSVEKALRKEGFYPDVARLITRICTKESAIPQGCPTSSFLAALVVYHSCGDIFDKYISLGFKLSIYVDDITFSNPIDFKDKTLKIIQELRSRGLKINFSKTHYCTRNPKVTGIHIKNNGISPLPHTFISAVNPNKSEASRKGHMDRIKYIAKIAKEKKRL</sequence>
<evidence type="ECO:0000256" key="6">
    <source>
        <dbReference type="ARBA" id="ARBA00022918"/>
    </source>
</evidence>
<comment type="caution">
    <text evidence="11">The sequence shown here is derived from an EMBL/GenBank/DDBJ whole genome shotgun (WGS) entry which is preliminary data.</text>
</comment>
<keyword evidence="6" id="KW-0695">RNA-directed DNA polymerase</keyword>
<organism evidence="11 12">
    <name type="scientific">Flavobacterium flevense</name>
    <dbReference type="NCBI Taxonomy" id="983"/>
    <lineage>
        <taxon>Bacteria</taxon>
        <taxon>Pseudomonadati</taxon>
        <taxon>Bacteroidota</taxon>
        <taxon>Flavobacteriia</taxon>
        <taxon>Flavobacteriales</taxon>
        <taxon>Flavobacteriaceae</taxon>
        <taxon>Flavobacterium</taxon>
    </lineage>
</organism>
<dbReference type="OrthoDB" id="9780724at2"/>
<evidence type="ECO:0000259" key="10">
    <source>
        <dbReference type="Pfam" id="PF00078"/>
    </source>
</evidence>
<dbReference type="CDD" id="cd03487">
    <property type="entry name" value="RT_Bac_retron_II"/>
    <property type="match status" value="1"/>
</dbReference>
<dbReference type="RefSeq" id="WP_073241067.1">
    <property type="nucleotide sequence ID" value="NZ_BJNP01000034.1"/>
</dbReference>
<dbReference type="EMBL" id="BJNP01000034">
    <property type="protein sequence ID" value="GEC73147.1"/>
    <property type="molecule type" value="Genomic_DNA"/>
</dbReference>
<evidence type="ECO:0000256" key="2">
    <source>
        <dbReference type="ARBA" id="ARBA00022679"/>
    </source>
</evidence>
<dbReference type="InterPro" id="IPR043128">
    <property type="entry name" value="Rev_trsase/Diguanyl_cyclase"/>
</dbReference>
<evidence type="ECO:0000256" key="1">
    <source>
        <dbReference type="ARBA" id="ARBA00012493"/>
    </source>
</evidence>
<dbReference type="Gene3D" id="3.30.70.270">
    <property type="match status" value="1"/>
</dbReference>
<evidence type="ECO:0000256" key="8">
    <source>
        <dbReference type="ARBA" id="ARBA00034120"/>
    </source>
</evidence>
<evidence type="ECO:0000256" key="9">
    <source>
        <dbReference type="ARBA" id="ARBA00048173"/>
    </source>
</evidence>
<keyword evidence="2" id="KW-0808">Transferase</keyword>
<dbReference type="AlphaFoldDB" id="A0A4Y4B209"/>
<keyword evidence="3" id="KW-0548">Nucleotidyltransferase</keyword>
<dbReference type="InterPro" id="IPR000477">
    <property type="entry name" value="RT_dom"/>
</dbReference>
<feature type="domain" description="Reverse transcriptase" evidence="10">
    <location>
        <begin position="57"/>
        <end position="239"/>
    </location>
</feature>
<comment type="catalytic activity">
    <reaction evidence="9">
        <text>DNA(n) + a 2'-deoxyribonucleoside 5'-triphosphate = DNA(n+1) + diphosphate</text>
        <dbReference type="Rhea" id="RHEA:22508"/>
        <dbReference type="Rhea" id="RHEA-COMP:17339"/>
        <dbReference type="Rhea" id="RHEA-COMP:17340"/>
        <dbReference type="ChEBI" id="CHEBI:33019"/>
        <dbReference type="ChEBI" id="CHEBI:61560"/>
        <dbReference type="ChEBI" id="CHEBI:173112"/>
        <dbReference type="EC" id="2.7.7.49"/>
    </reaction>
</comment>
<dbReference type="EC" id="2.7.7.49" evidence="1"/>
<dbReference type="GO" id="GO:0046872">
    <property type="term" value="F:metal ion binding"/>
    <property type="evidence" value="ECO:0007669"/>
    <property type="project" value="UniProtKB-KW"/>
</dbReference>
<dbReference type="GO" id="GO:0051607">
    <property type="term" value="P:defense response to virus"/>
    <property type="evidence" value="ECO:0007669"/>
    <property type="project" value="UniProtKB-KW"/>
</dbReference>
<dbReference type="PANTHER" id="PTHR34047:SF7">
    <property type="entry name" value="RNA-DIRECTED DNA POLYMERASE"/>
    <property type="match status" value="1"/>
</dbReference>
<keyword evidence="4" id="KW-0479">Metal-binding</keyword>
<dbReference type="InterPro" id="IPR051083">
    <property type="entry name" value="GrpII_Intron_Splice-Mob/Def"/>
</dbReference>
<dbReference type="PANTHER" id="PTHR34047">
    <property type="entry name" value="NUCLEAR INTRON MATURASE 1, MITOCHONDRIAL-RELATED"/>
    <property type="match status" value="1"/>
</dbReference>
<reference evidence="11 12" key="1">
    <citation type="submission" date="2019-06" db="EMBL/GenBank/DDBJ databases">
        <title>Whole genome shotgun sequence of Flavobacterium flevense NBRC 14960.</title>
        <authorList>
            <person name="Hosoyama A."/>
            <person name="Uohara A."/>
            <person name="Ohji S."/>
            <person name="Ichikawa N."/>
        </authorList>
    </citation>
    <scope>NUCLEOTIDE SEQUENCE [LARGE SCALE GENOMIC DNA]</scope>
    <source>
        <strain evidence="11 12">NBRC 14960</strain>
    </source>
</reference>
<dbReference type="STRING" id="983.SAMN05443543_101245"/>
<name>A0A4Y4B209_9FLAO</name>
<dbReference type="Pfam" id="PF00078">
    <property type="entry name" value="RVT_1"/>
    <property type="match status" value="1"/>
</dbReference>
<dbReference type="SUPFAM" id="SSF56672">
    <property type="entry name" value="DNA/RNA polymerases"/>
    <property type="match status" value="1"/>
</dbReference>
<proteinExistence type="inferred from homology"/>
<evidence type="ECO:0000313" key="12">
    <source>
        <dbReference type="Proteomes" id="UP000316775"/>
    </source>
</evidence>
<evidence type="ECO:0000256" key="7">
    <source>
        <dbReference type="ARBA" id="ARBA00023118"/>
    </source>
</evidence>
<evidence type="ECO:0000313" key="11">
    <source>
        <dbReference type="EMBL" id="GEC73147.1"/>
    </source>
</evidence>
<keyword evidence="7" id="KW-0051">Antiviral defense</keyword>
<dbReference type="Proteomes" id="UP000316775">
    <property type="component" value="Unassembled WGS sequence"/>
</dbReference>
<dbReference type="GO" id="GO:0003964">
    <property type="term" value="F:RNA-directed DNA polymerase activity"/>
    <property type="evidence" value="ECO:0007669"/>
    <property type="project" value="UniProtKB-KW"/>
</dbReference>
<protein>
    <recommendedName>
        <fullName evidence="1">RNA-directed DNA polymerase</fullName>
        <ecNumber evidence="1">2.7.7.49</ecNumber>
    </recommendedName>
</protein>
<keyword evidence="12" id="KW-1185">Reference proteome</keyword>
<keyword evidence="5" id="KW-0460">Magnesium</keyword>
<dbReference type="InterPro" id="IPR043502">
    <property type="entry name" value="DNA/RNA_pol_sf"/>
</dbReference>
<evidence type="ECO:0000256" key="3">
    <source>
        <dbReference type="ARBA" id="ARBA00022695"/>
    </source>
</evidence>
<evidence type="ECO:0000256" key="5">
    <source>
        <dbReference type="ARBA" id="ARBA00022842"/>
    </source>
</evidence>
<accession>A0A4Y4B209</accession>
<comment type="similarity">
    <text evidence="8">Belongs to the bacterial reverse transcriptase family.</text>
</comment>